<evidence type="ECO:0000256" key="1">
    <source>
        <dbReference type="ARBA" id="ARBA00001164"/>
    </source>
</evidence>
<keyword evidence="8 9" id="KW-0413">Isomerase</keyword>
<dbReference type="InterPro" id="IPR044643">
    <property type="entry name" value="TrpF_fam"/>
</dbReference>
<dbReference type="Proteomes" id="UP001623660">
    <property type="component" value="Unassembled WGS sequence"/>
</dbReference>
<reference evidence="11 12" key="1">
    <citation type="submission" date="2024-11" db="EMBL/GenBank/DDBJ databases">
        <authorList>
            <person name="Heng Y.C."/>
            <person name="Lim A.C.H."/>
            <person name="Lee J.K.Y."/>
            <person name="Kittelmann S."/>
        </authorList>
    </citation>
    <scope>NUCLEOTIDE SEQUENCE [LARGE SCALE GENOMIC DNA]</scope>
    <source>
        <strain evidence="11 12">WILCCON 0269</strain>
    </source>
</reference>
<name>A0ABW8SLJ0_9CLOT</name>
<evidence type="ECO:0000256" key="2">
    <source>
        <dbReference type="ARBA" id="ARBA00004664"/>
    </source>
</evidence>
<evidence type="ECO:0000256" key="5">
    <source>
        <dbReference type="ARBA" id="ARBA00022605"/>
    </source>
</evidence>
<dbReference type="PANTHER" id="PTHR42894">
    <property type="entry name" value="N-(5'-PHOSPHORIBOSYL)ANTHRANILATE ISOMERASE"/>
    <property type="match status" value="1"/>
</dbReference>
<dbReference type="GO" id="GO:0016853">
    <property type="term" value="F:isomerase activity"/>
    <property type="evidence" value="ECO:0007669"/>
    <property type="project" value="UniProtKB-KW"/>
</dbReference>
<evidence type="ECO:0000256" key="7">
    <source>
        <dbReference type="ARBA" id="ARBA00023141"/>
    </source>
</evidence>
<keyword evidence="12" id="KW-1185">Reference proteome</keyword>
<dbReference type="InterPro" id="IPR011060">
    <property type="entry name" value="RibuloseP-bd_barrel"/>
</dbReference>
<accession>A0ABW8SLJ0</accession>
<dbReference type="CDD" id="cd00405">
    <property type="entry name" value="PRAI"/>
    <property type="match status" value="1"/>
</dbReference>
<comment type="pathway">
    <text evidence="2 9">Amino-acid biosynthesis; L-tryptophan biosynthesis; L-tryptophan from chorismate: step 3/5.</text>
</comment>
<evidence type="ECO:0000256" key="3">
    <source>
        <dbReference type="ARBA" id="ARBA00012572"/>
    </source>
</evidence>
<evidence type="ECO:0000259" key="10">
    <source>
        <dbReference type="Pfam" id="PF00697"/>
    </source>
</evidence>
<evidence type="ECO:0000313" key="12">
    <source>
        <dbReference type="Proteomes" id="UP001623660"/>
    </source>
</evidence>
<sequence>MVKVKICGLRREEDIEYVNKYKPDYIGFVFSKSKRRINLEQARTLIAHLDNSIKTVGVFVDETLEYVYNISKSLRLDVIQFHGLENEEYMKHFNEFILWKALKINSKEDILNLNYKYADGIVLDNKIAGSGESFNWNIATNIELKKHLILAGGINEKNVETAVSIVHPDIVDVSSGVESCGYKDLNKIKVFIEKVRKIK</sequence>
<dbReference type="HAMAP" id="MF_00135">
    <property type="entry name" value="PRAI"/>
    <property type="match status" value="1"/>
</dbReference>
<feature type="domain" description="N-(5'phosphoribosyl) anthranilate isomerase (PRAI)" evidence="10">
    <location>
        <begin position="4"/>
        <end position="193"/>
    </location>
</feature>
<dbReference type="InterPro" id="IPR013785">
    <property type="entry name" value="Aldolase_TIM"/>
</dbReference>
<dbReference type="InterPro" id="IPR001240">
    <property type="entry name" value="PRAI_dom"/>
</dbReference>
<proteinExistence type="inferred from homology"/>
<protein>
    <recommendedName>
        <fullName evidence="4 9">N-(5'-phosphoribosyl)anthranilate isomerase</fullName>
        <shortName evidence="9">PRAI</shortName>
        <ecNumber evidence="3 9">5.3.1.24</ecNumber>
    </recommendedName>
</protein>
<keyword evidence="7 9" id="KW-0057">Aromatic amino acid biosynthesis</keyword>
<evidence type="ECO:0000256" key="8">
    <source>
        <dbReference type="ARBA" id="ARBA00023235"/>
    </source>
</evidence>
<dbReference type="Gene3D" id="3.20.20.70">
    <property type="entry name" value="Aldolase class I"/>
    <property type="match status" value="1"/>
</dbReference>
<comment type="similarity">
    <text evidence="9">Belongs to the TrpF family.</text>
</comment>
<keyword evidence="5 9" id="KW-0028">Amino-acid biosynthesis</keyword>
<dbReference type="SUPFAM" id="SSF51366">
    <property type="entry name" value="Ribulose-phoshate binding barrel"/>
    <property type="match status" value="1"/>
</dbReference>
<evidence type="ECO:0000256" key="4">
    <source>
        <dbReference type="ARBA" id="ARBA00022272"/>
    </source>
</evidence>
<dbReference type="EC" id="5.3.1.24" evidence="3 9"/>
<comment type="caution">
    <text evidence="11">The sequence shown here is derived from an EMBL/GenBank/DDBJ whole genome shotgun (WGS) entry which is preliminary data.</text>
</comment>
<evidence type="ECO:0000256" key="9">
    <source>
        <dbReference type="HAMAP-Rule" id="MF_00135"/>
    </source>
</evidence>
<evidence type="ECO:0000256" key="6">
    <source>
        <dbReference type="ARBA" id="ARBA00022822"/>
    </source>
</evidence>
<gene>
    <name evidence="9" type="primary">trpF</name>
    <name evidence="11" type="ORF">ACJDU8_13190</name>
</gene>
<organism evidence="11 12">
    <name type="scientific">Candidatus Clostridium eludens</name>
    <dbReference type="NCBI Taxonomy" id="3381663"/>
    <lineage>
        <taxon>Bacteria</taxon>
        <taxon>Bacillati</taxon>
        <taxon>Bacillota</taxon>
        <taxon>Clostridia</taxon>
        <taxon>Eubacteriales</taxon>
        <taxon>Clostridiaceae</taxon>
        <taxon>Clostridium</taxon>
    </lineage>
</organism>
<comment type="catalytic activity">
    <reaction evidence="1 9">
        <text>N-(5-phospho-beta-D-ribosyl)anthranilate = 1-(2-carboxyphenylamino)-1-deoxy-D-ribulose 5-phosphate</text>
        <dbReference type="Rhea" id="RHEA:21540"/>
        <dbReference type="ChEBI" id="CHEBI:18277"/>
        <dbReference type="ChEBI" id="CHEBI:58613"/>
        <dbReference type="EC" id="5.3.1.24"/>
    </reaction>
</comment>
<dbReference type="PANTHER" id="PTHR42894:SF1">
    <property type="entry name" value="N-(5'-PHOSPHORIBOSYL)ANTHRANILATE ISOMERASE"/>
    <property type="match status" value="1"/>
</dbReference>
<keyword evidence="6 9" id="KW-0822">Tryptophan biosynthesis</keyword>
<dbReference type="Pfam" id="PF00697">
    <property type="entry name" value="PRAI"/>
    <property type="match status" value="1"/>
</dbReference>
<dbReference type="EMBL" id="JBJHZX010000018">
    <property type="protein sequence ID" value="MFL0196503.1"/>
    <property type="molecule type" value="Genomic_DNA"/>
</dbReference>
<evidence type="ECO:0000313" key="11">
    <source>
        <dbReference type="EMBL" id="MFL0196503.1"/>
    </source>
</evidence>
<dbReference type="RefSeq" id="WP_406792612.1">
    <property type="nucleotide sequence ID" value="NZ_JBJHZX010000018.1"/>
</dbReference>